<evidence type="ECO:0000313" key="1">
    <source>
        <dbReference type="EMBL" id="KAI4456090.1"/>
    </source>
</evidence>
<gene>
    <name evidence="1" type="ORF">MML48_8g00020478</name>
</gene>
<sequence length="402" mass="43783">MSYTRRGGNFGKQNAPLSSVGQRRGFQNNPGQAIQNQQANQQPKPQAPKPTQAPPAKPPPVAANVPQQNNLQQAAEQMLSDQSFLSNTKPVVSTNAVEIPALGDGVDANTGDNSVQHKPRPFWMKRNGRINRAERAKRRNVRLRKLLQPKNALMIINELVGHVSFDIAETKTAAFDDMYKASVTVEGKEHVGVGKSKALAKTSAAENAVRSMILNKLRITAQAPPVVEEENKSQDVKMEVTEENQDDVSWTHIASFAIHKLFSSWGDDGNIADMISRASSFVSLTDSNVSTKDGIPGIQGQPEQKPAKKLPENAALMNPIMLLNQMHPTAKYEELGKTGAPPHIQFTIKCIVGNQSFVGTGPNKKAARKQATFEACKTLLGIQYPPDILQGTSNKETPMETA</sequence>
<keyword evidence="2" id="KW-1185">Reference proteome</keyword>
<proteinExistence type="predicted"/>
<dbReference type="Proteomes" id="UP001056778">
    <property type="component" value="Chromosome 8"/>
</dbReference>
<name>A0ACB9SN34_HOLOL</name>
<evidence type="ECO:0000313" key="2">
    <source>
        <dbReference type="Proteomes" id="UP001056778"/>
    </source>
</evidence>
<accession>A0ACB9SN34</accession>
<dbReference type="EMBL" id="CM043022">
    <property type="protein sequence ID" value="KAI4456090.1"/>
    <property type="molecule type" value="Genomic_DNA"/>
</dbReference>
<protein>
    <submittedName>
        <fullName evidence="1">Eukaryote specific dsrna binding protein</fullName>
    </submittedName>
</protein>
<organism evidence="1 2">
    <name type="scientific">Holotrichia oblita</name>
    <name type="common">Chafer beetle</name>
    <dbReference type="NCBI Taxonomy" id="644536"/>
    <lineage>
        <taxon>Eukaryota</taxon>
        <taxon>Metazoa</taxon>
        <taxon>Ecdysozoa</taxon>
        <taxon>Arthropoda</taxon>
        <taxon>Hexapoda</taxon>
        <taxon>Insecta</taxon>
        <taxon>Pterygota</taxon>
        <taxon>Neoptera</taxon>
        <taxon>Endopterygota</taxon>
        <taxon>Coleoptera</taxon>
        <taxon>Polyphaga</taxon>
        <taxon>Scarabaeiformia</taxon>
        <taxon>Scarabaeidae</taxon>
        <taxon>Melolonthinae</taxon>
        <taxon>Holotrichia</taxon>
    </lineage>
</organism>
<reference evidence="1" key="1">
    <citation type="submission" date="2022-04" db="EMBL/GenBank/DDBJ databases">
        <title>Chromosome-scale genome assembly of Holotrichia oblita Faldermann.</title>
        <authorList>
            <person name="Rongchong L."/>
        </authorList>
    </citation>
    <scope>NUCLEOTIDE SEQUENCE</scope>
    <source>
        <strain evidence="1">81SQS9</strain>
    </source>
</reference>
<comment type="caution">
    <text evidence="1">The sequence shown here is derived from an EMBL/GenBank/DDBJ whole genome shotgun (WGS) entry which is preliminary data.</text>
</comment>